<dbReference type="VEuPathDB" id="FungiDB:MCYG_07144"/>
<dbReference type="Pfam" id="PF14765">
    <property type="entry name" value="PS-DH"/>
    <property type="match status" value="1"/>
</dbReference>
<dbReference type="GO" id="GO:0006633">
    <property type="term" value="P:fatty acid biosynthetic process"/>
    <property type="evidence" value="ECO:0007669"/>
    <property type="project" value="TreeGrafter"/>
</dbReference>
<keyword evidence="7" id="KW-1185">Reference proteome</keyword>
<dbReference type="InterPro" id="IPR016039">
    <property type="entry name" value="Thiolase-like"/>
</dbReference>
<dbReference type="PANTHER" id="PTHR43775">
    <property type="entry name" value="FATTY ACID SYNTHASE"/>
    <property type="match status" value="1"/>
</dbReference>
<dbReference type="InterPro" id="IPR016036">
    <property type="entry name" value="Malonyl_transacylase_ACP-bd"/>
</dbReference>
<dbReference type="InterPro" id="IPR049551">
    <property type="entry name" value="PKS_DH_C"/>
</dbReference>
<dbReference type="AlphaFoldDB" id="C5FWP1"/>
<dbReference type="SMART" id="SM00825">
    <property type="entry name" value="PKS_KS"/>
    <property type="match status" value="1"/>
</dbReference>
<dbReference type="STRING" id="554155.C5FWP1"/>
<dbReference type="HOGENOM" id="CLU_379449_0_0_1"/>
<dbReference type="PANTHER" id="PTHR43775:SF28">
    <property type="entry name" value="SYNTHASE, PUTATIVE-RELATED"/>
    <property type="match status" value="1"/>
</dbReference>
<dbReference type="SUPFAM" id="SSF53901">
    <property type="entry name" value="Thiolase-like"/>
    <property type="match status" value="1"/>
</dbReference>
<dbReference type="InterPro" id="IPR049552">
    <property type="entry name" value="PKS_DH_N"/>
</dbReference>
<dbReference type="Pfam" id="PF00109">
    <property type="entry name" value="ketoacyl-synt"/>
    <property type="match status" value="1"/>
</dbReference>
<feature type="domain" description="PKS/mFAS DH" evidence="5">
    <location>
        <begin position="384"/>
        <end position="679"/>
    </location>
</feature>
<evidence type="ECO:0000256" key="1">
    <source>
        <dbReference type="ARBA" id="ARBA00022450"/>
    </source>
</evidence>
<evidence type="ECO:0000313" key="7">
    <source>
        <dbReference type="Proteomes" id="UP000002035"/>
    </source>
</evidence>
<keyword evidence="3" id="KW-0808">Transferase</keyword>
<dbReference type="eggNOG" id="KOG1202">
    <property type="taxonomic scope" value="Eukaryota"/>
</dbReference>
<dbReference type="Pfam" id="PF00698">
    <property type="entry name" value="Acyl_transf_1"/>
    <property type="match status" value="1"/>
</dbReference>
<feature type="active site" description="Proton acceptor; for dehydratase activity" evidence="4">
    <location>
        <position position="416"/>
    </location>
</feature>
<dbReference type="InterPro" id="IPR049900">
    <property type="entry name" value="PKS_mFAS_DH"/>
</dbReference>
<proteinExistence type="predicted"/>
<evidence type="ECO:0000256" key="2">
    <source>
        <dbReference type="ARBA" id="ARBA00022553"/>
    </source>
</evidence>
<keyword evidence="1" id="KW-0596">Phosphopantetheine</keyword>
<organism evidence="6 7">
    <name type="scientific">Arthroderma otae (strain ATCC MYA-4605 / CBS 113480)</name>
    <name type="common">Microsporum canis</name>
    <dbReference type="NCBI Taxonomy" id="554155"/>
    <lineage>
        <taxon>Eukaryota</taxon>
        <taxon>Fungi</taxon>
        <taxon>Dikarya</taxon>
        <taxon>Ascomycota</taxon>
        <taxon>Pezizomycotina</taxon>
        <taxon>Eurotiomycetes</taxon>
        <taxon>Eurotiomycetidae</taxon>
        <taxon>Onygenales</taxon>
        <taxon>Arthrodermataceae</taxon>
        <taxon>Microsporum</taxon>
    </lineage>
</organism>
<accession>C5FWP1</accession>
<dbReference type="SMART" id="SM00826">
    <property type="entry name" value="PKS_DH"/>
    <property type="match status" value="1"/>
</dbReference>
<evidence type="ECO:0000256" key="3">
    <source>
        <dbReference type="ARBA" id="ARBA00022679"/>
    </source>
</evidence>
<evidence type="ECO:0000313" key="6">
    <source>
        <dbReference type="EMBL" id="EEQ34325.1"/>
    </source>
</evidence>
<dbReference type="SUPFAM" id="SSF55048">
    <property type="entry name" value="Probable ACP-binding domain of malonyl-CoA ACP transacylase"/>
    <property type="match status" value="1"/>
</dbReference>
<dbReference type="InterPro" id="IPR042104">
    <property type="entry name" value="PKS_dehydratase_sf"/>
</dbReference>
<reference evidence="7" key="1">
    <citation type="journal article" date="2012" name="MBio">
        <title>Comparative genome analysis of Trichophyton rubrum and related dermatophytes reveals candidate genes involved in infection.</title>
        <authorList>
            <person name="Martinez D.A."/>
            <person name="Oliver B.G."/>
            <person name="Graeser Y."/>
            <person name="Goldberg J.M."/>
            <person name="Li W."/>
            <person name="Martinez-Rossi N.M."/>
            <person name="Monod M."/>
            <person name="Shelest E."/>
            <person name="Barton R.C."/>
            <person name="Birch E."/>
            <person name="Brakhage A.A."/>
            <person name="Chen Z."/>
            <person name="Gurr S.J."/>
            <person name="Heiman D."/>
            <person name="Heitman J."/>
            <person name="Kosti I."/>
            <person name="Rossi A."/>
            <person name="Saif S."/>
            <person name="Samalova M."/>
            <person name="Saunders C.W."/>
            <person name="Shea T."/>
            <person name="Summerbell R.C."/>
            <person name="Xu J."/>
            <person name="Young S."/>
            <person name="Zeng Q."/>
            <person name="Birren B.W."/>
            <person name="Cuomo C.A."/>
            <person name="White T.C."/>
        </authorList>
    </citation>
    <scope>NUCLEOTIDE SEQUENCE [LARGE SCALE GENOMIC DNA]</scope>
    <source>
        <strain evidence="7">ATCC MYA-4605 / CBS 113480</strain>
    </source>
</reference>
<dbReference type="Gene3D" id="3.40.366.10">
    <property type="entry name" value="Malonyl-Coenzyme A Acyl Carrier Protein, domain 2"/>
    <property type="match status" value="1"/>
</dbReference>
<dbReference type="InterPro" id="IPR020841">
    <property type="entry name" value="PKS_Beta-ketoAc_synthase_dom"/>
</dbReference>
<dbReference type="InterPro" id="IPR014030">
    <property type="entry name" value="Ketoacyl_synth_N"/>
</dbReference>
<dbReference type="GO" id="GO:0004312">
    <property type="term" value="F:fatty acid synthase activity"/>
    <property type="evidence" value="ECO:0007669"/>
    <property type="project" value="TreeGrafter"/>
</dbReference>
<dbReference type="InterPro" id="IPR001227">
    <property type="entry name" value="Ac_transferase_dom_sf"/>
</dbReference>
<gene>
    <name evidence="6" type="ORF">MCYG_07144</name>
</gene>
<dbReference type="OrthoDB" id="329835at2759"/>
<dbReference type="EMBL" id="DS995706">
    <property type="protein sequence ID" value="EEQ34325.1"/>
    <property type="molecule type" value="Genomic_DNA"/>
</dbReference>
<evidence type="ECO:0000259" key="5">
    <source>
        <dbReference type="PROSITE" id="PS52019"/>
    </source>
</evidence>
<feature type="active site" description="Proton donor; for dehydratase activity" evidence="4">
    <location>
        <position position="587"/>
    </location>
</feature>
<dbReference type="PROSITE" id="PS52019">
    <property type="entry name" value="PKS_MFAS_DH"/>
    <property type="match status" value="1"/>
</dbReference>
<evidence type="ECO:0000256" key="4">
    <source>
        <dbReference type="PROSITE-ProRule" id="PRU01363"/>
    </source>
</evidence>
<name>C5FWP1_ARTOC</name>
<feature type="region of interest" description="C-terminal hotdog fold" evidence="4">
    <location>
        <begin position="525"/>
        <end position="679"/>
    </location>
</feature>
<dbReference type="InterPro" id="IPR014043">
    <property type="entry name" value="Acyl_transferase_dom"/>
</dbReference>
<dbReference type="GO" id="GO:0044550">
    <property type="term" value="P:secondary metabolite biosynthetic process"/>
    <property type="evidence" value="ECO:0007669"/>
    <property type="project" value="UniProtKB-ARBA"/>
</dbReference>
<protein>
    <submittedName>
        <fullName evidence="6">Polyketide synthase</fullName>
    </submittedName>
</protein>
<dbReference type="Pfam" id="PF21089">
    <property type="entry name" value="PKS_DH_N"/>
    <property type="match status" value="1"/>
</dbReference>
<dbReference type="Gene3D" id="3.10.129.110">
    <property type="entry name" value="Polyketide synthase dehydratase"/>
    <property type="match status" value="1"/>
</dbReference>
<dbReference type="Proteomes" id="UP000002035">
    <property type="component" value="Unassembled WGS sequence"/>
</dbReference>
<feature type="region of interest" description="N-terminal hotdog fold" evidence="4">
    <location>
        <begin position="384"/>
        <end position="513"/>
    </location>
</feature>
<dbReference type="Gene3D" id="3.40.47.10">
    <property type="match status" value="1"/>
</dbReference>
<keyword evidence="2" id="KW-0597">Phosphoprotein</keyword>
<dbReference type="GeneID" id="9226965"/>
<dbReference type="SMART" id="SM00827">
    <property type="entry name" value="PKS_AT"/>
    <property type="match status" value="1"/>
</dbReference>
<dbReference type="RefSeq" id="XP_002845180.1">
    <property type="nucleotide sequence ID" value="XM_002845134.1"/>
</dbReference>
<dbReference type="InterPro" id="IPR020807">
    <property type="entry name" value="PKS_DH"/>
</dbReference>
<sequence length="730" mass="80845">MSFAIYKSRHCPETLMCPRTADGTGQALAIPAKIQTIMNGHAKGKDRPPHKLGQDDLTMGAKGHRHDSKTIAALPACGMACRLPGGIHPPPLGAVGLSPRGPVPPSRYNISAFHSPDKKPGSVISRRGYFLDSTNDLAALDTSFFSMPRGEVETLDPQQRMLLEVTSEATPAARLLPHTPLVASAPATLSFRKGAMAALGMSWEAARKHLVPGVVLACDNAPNSVTISGDAGPLIETVDRIKKSVPGVLATILKVDKAYHSPHMEEIGAEYHAAMTNAGVVALKESCSSPPRAVDLDPYTGRPTWSALSPPLNSTLAPPRRFSLKLAPMPPWPDPFHVPFNLQDLMPAGNALSGLPSYSWDHHRSHWSESRIAREWRMRKYPHHDLLGAKVPDTTDLEPVWRNLLHIENAPWIRDHKINADIIFPFAGYVAMAAEAIRQITGIEEAVELRNVVVPTALVLNENSPKELVTSFHRLRLTDSLDSDWWEFSIASHNGRIWIKHCSGEILAREEKNAMRNGAMQEDLLRKVSSKSWYNTMRRESIDYGHHFTSLERVTTATTGARVAHAQVRNNWHGDEQFYHLHPVIFDSYLQLLSIAARYGLTRDYRQVLPASVGSLILRRSAVNNLVVSAIAEPVGSGVCGTGTVAAGDRLIIEVLHLLQWVPHIETEAFSTLVKPTMPAAMIQHMPFDQKIIHSDDARHLWSLHYLYALMLECHVMWAWWAHAAWHDSF</sequence>
<dbReference type="InterPro" id="IPR050091">
    <property type="entry name" value="PKS_NRPS_Biosynth_Enz"/>
</dbReference>